<feature type="transmembrane region" description="Helical" evidence="1">
    <location>
        <begin position="20"/>
        <end position="37"/>
    </location>
</feature>
<sequence length="63" mass="7705">MCKELRVTLATFQRLYTFDSLHYFTKFYILFMQYVIVRSSKMIFTTFPEQNPSYICLNNLRMT</sequence>
<keyword evidence="1" id="KW-0472">Membrane</keyword>
<keyword evidence="1" id="KW-1133">Transmembrane helix</keyword>
<dbReference type="Proteomes" id="UP000215914">
    <property type="component" value="Unassembled WGS sequence"/>
</dbReference>
<comment type="caution">
    <text evidence="2">The sequence shown here is derived from an EMBL/GenBank/DDBJ whole genome shotgun (WGS) entry which is preliminary data.</text>
</comment>
<dbReference type="Gramene" id="mRNA:HanXRQr2_Chr14g0645271">
    <property type="protein sequence ID" value="CDS:HanXRQr2_Chr14g0645271.1"/>
    <property type="gene ID" value="HanXRQr2_Chr14g0645271"/>
</dbReference>
<dbReference type="AlphaFoldDB" id="A0A9K3H7R2"/>
<keyword evidence="1" id="KW-0812">Transmembrane</keyword>
<dbReference type="EMBL" id="MNCJ02000329">
    <property type="protein sequence ID" value="KAF5769181.1"/>
    <property type="molecule type" value="Genomic_DNA"/>
</dbReference>
<protein>
    <submittedName>
        <fullName evidence="2">Uncharacterized protein</fullName>
    </submittedName>
</protein>
<evidence type="ECO:0000313" key="2">
    <source>
        <dbReference type="EMBL" id="KAF5769181.1"/>
    </source>
</evidence>
<proteinExistence type="predicted"/>
<reference evidence="2" key="2">
    <citation type="submission" date="2020-06" db="EMBL/GenBank/DDBJ databases">
        <title>Helianthus annuus Genome sequencing and assembly Release 2.</title>
        <authorList>
            <person name="Gouzy J."/>
            <person name="Langlade N."/>
            <person name="Munos S."/>
        </authorList>
    </citation>
    <scope>NUCLEOTIDE SEQUENCE</scope>
    <source>
        <tissue evidence="2">Leaves</tissue>
    </source>
</reference>
<name>A0A9K3H7R2_HELAN</name>
<accession>A0A9K3H7R2</accession>
<evidence type="ECO:0000256" key="1">
    <source>
        <dbReference type="SAM" id="Phobius"/>
    </source>
</evidence>
<gene>
    <name evidence="2" type="ORF">HanXRQr2_Chr14g0645271</name>
</gene>
<evidence type="ECO:0000313" key="3">
    <source>
        <dbReference type="Proteomes" id="UP000215914"/>
    </source>
</evidence>
<keyword evidence="3" id="KW-1185">Reference proteome</keyword>
<organism evidence="2 3">
    <name type="scientific">Helianthus annuus</name>
    <name type="common">Common sunflower</name>
    <dbReference type="NCBI Taxonomy" id="4232"/>
    <lineage>
        <taxon>Eukaryota</taxon>
        <taxon>Viridiplantae</taxon>
        <taxon>Streptophyta</taxon>
        <taxon>Embryophyta</taxon>
        <taxon>Tracheophyta</taxon>
        <taxon>Spermatophyta</taxon>
        <taxon>Magnoliopsida</taxon>
        <taxon>eudicotyledons</taxon>
        <taxon>Gunneridae</taxon>
        <taxon>Pentapetalae</taxon>
        <taxon>asterids</taxon>
        <taxon>campanulids</taxon>
        <taxon>Asterales</taxon>
        <taxon>Asteraceae</taxon>
        <taxon>Asteroideae</taxon>
        <taxon>Heliantheae alliance</taxon>
        <taxon>Heliantheae</taxon>
        <taxon>Helianthus</taxon>
    </lineage>
</organism>
<reference evidence="2" key="1">
    <citation type="journal article" date="2017" name="Nature">
        <title>The sunflower genome provides insights into oil metabolism, flowering and Asterid evolution.</title>
        <authorList>
            <person name="Badouin H."/>
            <person name="Gouzy J."/>
            <person name="Grassa C.J."/>
            <person name="Murat F."/>
            <person name="Staton S.E."/>
            <person name="Cottret L."/>
            <person name="Lelandais-Briere C."/>
            <person name="Owens G.L."/>
            <person name="Carrere S."/>
            <person name="Mayjonade B."/>
            <person name="Legrand L."/>
            <person name="Gill N."/>
            <person name="Kane N.C."/>
            <person name="Bowers J.E."/>
            <person name="Hubner S."/>
            <person name="Bellec A."/>
            <person name="Berard A."/>
            <person name="Berges H."/>
            <person name="Blanchet N."/>
            <person name="Boniface M.C."/>
            <person name="Brunel D."/>
            <person name="Catrice O."/>
            <person name="Chaidir N."/>
            <person name="Claudel C."/>
            <person name="Donnadieu C."/>
            <person name="Faraut T."/>
            <person name="Fievet G."/>
            <person name="Helmstetter N."/>
            <person name="King M."/>
            <person name="Knapp S.J."/>
            <person name="Lai Z."/>
            <person name="Le Paslier M.C."/>
            <person name="Lippi Y."/>
            <person name="Lorenzon L."/>
            <person name="Mandel J.R."/>
            <person name="Marage G."/>
            <person name="Marchand G."/>
            <person name="Marquand E."/>
            <person name="Bret-Mestries E."/>
            <person name="Morien E."/>
            <person name="Nambeesan S."/>
            <person name="Nguyen T."/>
            <person name="Pegot-Espagnet P."/>
            <person name="Pouilly N."/>
            <person name="Raftis F."/>
            <person name="Sallet E."/>
            <person name="Schiex T."/>
            <person name="Thomas J."/>
            <person name="Vandecasteele C."/>
            <person name="Vares D."/>
            <person name="Vear F."/>
            <person name="Vautrin S."/>
            <person name="Crespi M."/>
            <person name="Mangin B."/>
            <person name="Burke J.M."/>
            <person name="Salse J."/>
            <person name="Munos S."/>
            <person name="Vincourt P."/>
            <person name="Rieseberg L.H."/>
            <person name="Langlade N.B."/>
        </authorList>
    </citation>
    <scope>NUCLEOTIDE SEQUENCE</scope>
    <source>
        <tissue evidence="2">Leaves</tissue>
    </source>
</reference>